<dbReference type="SUPFAM" id="SSF50156">
    <property type="entry name" value="PDZ domain-like"/>
    <property type="match status" value="1"/>
</dbReference>
<organism evidence="5 6">
    <name type="scientific">Handelsmanbacteria sp. (strain RIFCSPLOWO2_12_FULL_64_10)</name>
    <dbReference type="NCBI Taxonomy" id="1817868"/>
    <lineage>
        <taxon>Bacteria</taxon>
        <taxon>Candidatus Handelsmaniibacteriota</taxon>
    </lineage>
</organism>
<protein>
    <recommendedName>
        <fullName evidence="4">PDZ domain-containing protein</fullName>
    </recommendedName>
</protein>
<evidence type="ECO:0000256" key="3">
    <source>
        <dbReference type="ARBA" id="ARBA00022801"/>
    </source>
</evidence>
<dbReference type="Gene3D" id="2.30.42.10">
    <property type="match status" value="1"/>
</dbReference>
<comment type="caution">
    <text evidence="5">The sequence shown here is derived from an EMBL/GenBank/DDBJ whole genome shotgun (WGS) entry which is preliminary data.</text>
</comment>
<dbReference type="SMART" id="SM00228">
    <property type="entry name" value="PDZ"/>
    <property type="match status" value="1"/>
</dbReference>
<keyword evidence="2" id="KW-0645">Protease</keyword>
<dbReference type="AlphaFoldDB" id="A0A1F6CI41"/>
<dbReference type="PANTHER" id="PTHR22939:SF129">
    <property type="entry name" value="SERINE PROTEASE HTRA2, MITOCHONDRIAL"/>
    <property type="match status" value="1"/>
</dbReference>
<dbReference type="InterPro" id="IPR009003">
    <property type="entry name" value="Peptidase_S1_PA"/>
</dbReference>
<comment type="similarity">
    <text evidence="1">Belongs to the peptidase S1C family.</text>
</comment>
<dbReference type="InterPro" id="IPR001478">
    <property type="entry name" value="PDZ"/>
</dbReference>
<evidence type="ECO:0000256" key="2">
    <source>
        <dbReference type="ARBA" id="ARBA00022670"/>
    </source>
</evidence>
<gene>
    <name evidence="5" type="ORF">A3F84_28145</name>
</gene>
<evidence type="ECO:0000313" key="5">
    <source>
        <dbReference type="EMBL" id="OGG48869.1"/>
    </source>
</evidence>
<dbReference type="PROSITE" id="PS50106">
    <property type="entry name" value="PDZ"/>
    <property type="match status" value="1"/>
</dbReference>
<dbReference type="GO" id="GO:0004252">
    <property type="term" value="F:serine-type endopeptidase activity"/>
    <property type="evidence" value="ECO:0007669"/>
    <property type="project" value="InterPro"/>
</dbReference>
<proteinExistence type="inferred from homology"/>
<reference evidence="5 6" key="1">
    <citation type="journal article" date="2016" name="Nat. Commun.">
        <title>Thousands of microbial genomes shed light on interconnected biogeochemical processes in an aquifer system.</title>
        <authorList>
            <person name="Anantharaman K."/>
            <person name="Brown C.T."/>
            <person name="Hug L.A."/>
            <person name="Sharon I."/>
            <person name="Castelle C.J."/>
            <person name="Probst A.J."/>
            <person name="Thomas B.C."/>
            <person name="Singh A."/>
            <person name="Wilkins M.J."/>
            <person name="Karaoz U."/>
            <person name="Brodie E.L."/>
            <person name="Williams K.H."/>
            <person name="Hubbard S.S."/>
            <person name="Banfield J.F."/>
        </authorList>
    </citation>
    <scope>NUCLEOTIDE SEQUENCE [LARGE SCALE GENOMIC DNA]</scope>
    <source>
        <strain evidence="6">RIFCSPLOWO2_12_FULL_64_10</strain>
    </source>
</reference>
<dbReference type="PRINTS" id="PR00834">
    <property type="entry name" value="PROTEASES2C"/>
</dbReference>
<dbReference type="InterPro" id="IPR043504">
    <property type="entry name" value="Peptidase_S1_PA_chymotrypsin"/>
</dbReference>
<dbReference type="InterPro" id="IPR036034">
    <property type="entry name" value="PDZ_sf"/>
</dbReference>
<evidence type="ECO:0000313" key="6">
    <source>
        <dbReference type="Proteomes" id="UP000178606"/>
    </source>
</evidence>
<evidence type="ECO:0000256" key="1">
    <source>
        <dbReference type="ARBA" id="ARBA00010541"/>
    </source>
</evidence>
<name>A0A1F6CI41_HANXR</name>
<dbReference type="InterPro" id="IPR001940">
    <property type="entry name" value="Peptidase_S1C"/>
</dbReference>
<dbReference type="Pfam" id="PF13365">
    <property type="entry name" value="Trypsin_2"/>
    <property type="match status" value="1"/>
</dbReference>
<dbReference type="PANTHER" id="PTHR22939">
    <property type="entry name" value="SERINE PROTEASE FAMILY S1C HTRA-RELATED"/>
    <property type="match status" value="1"/>
</dbReference>
<dbReference type="SUPFAM" id="SSF50494">
    <property type="entry name" value="Trypsin-like serine proteases"/>
    <property type="match status" value="1"/>
</dbReference>
<evidence type="ECO:0000259" key="4">
    <source>
        <dbReference type="PROSITE" id="PS50106"/>
    </source>
</evidence>
<dbReference type="Gene3D" id="2.40.10.10">
    <property type="entry name" value="Trypsin-like serine proteases"/>
    <property type="match status" value="2"/>
</dbReference>
<dbReference type="EMBL" id="MFKF01000242">
    <property type="protein sequence ID" value="OGG48869.1"/>
    <property type="molecule type" value="Genomic_DNA"/>
</dbReference>
<keyword evidence="3" id="KW-0378">Hydrolase</keyword>
<dbReference type="Pfam" id="PF13180">
    <property type="entry name" value="PDZ_2"/>
    <property type="match status" value="1"/>
</dbReference>
<sequence length="332" mass="35339">MTLLLLAALAQEDDLEAKFTRSLGKVAAAVAEASAPSVVAIEVDRDPRSDGDGFNPNQGAAPDYYRRPEGLVSGAIVGADGWILTSYFNVSGEIRGIKVRQDSKTWPAKLVGYDKPKDIALLKIEAEGLPVLRTAVMEEIKTGRTVFVMGRSPDASRATITDGIVSAVHRFKESAIQVDAEMNFGSTGGPCLDAQGRLVGIAAHINPKSSWGQSGGVGFVTRIDAIEGVLEKLKKGEKIEKAKTPWIGILGADSEDPEGVRVQEVLSGSPAEAAKLEADDVIVEVDGKKVATLAELQQTVQGRKVDQDVTLTIVRKGKEQKVKVTLGENPNE</sequence>
<dbReference type="Proteomes" id="UP000178606">
    <property type="component" value="Unassembled WGS sequence"/>
</dbReference>
<feature type="domain" description="PDZ" evidence="4">
    <location>
        <begin position="227"/>
        <end position="317"/>
    </location>
</feature>
<dbReference type="GO" id="GO:0006508">
    <property type="term" value="P:proteolysis"/>
    <property type="evidence" value="ECO:0007669"/>
    <property type="project" value="UniProtKB-KW"/>
</dbReference>
<accession>A0A1F6CI41</accession>